<evidence type="ECO:0000313" key="1">
    <source>
        <dbReference type="EMBL" id="GAA5798417.1"/>
    </source>
</evidence>
<gene>
    <name evidence="1" type="ORF">HPULCUR_003820</name>
</gene>
<reference evidence="1 2" key="1">
    <citation type="submission" date="2024-04" db="EMBL/GenBank/DDBJ databases">
        <title>genome sequences of Mucor flavus KT1a and Helicostylum pulchrum KT1b strains isolation_sourced from the surface of a dry-aged beef.</title>
        <authorList>
            <person name="Toyotome T."/>
            <person name="Hosono M."/>
            <person name="Torimaru M."/>
            <person name="Fukuda K."/>
            <person name="Mikami N."/>
        </authorList>
    </citation>
    <scope>NUCLEOTIDE SEQUENCE [LARGE SCALE GENOMIC DNA]</scope>
    <source>
        <strain evidence="1 2">KT1b</strain>
    </source>
</reference>
<organism evidence="1 2">
    <name type="scientific">Helicostylum pulchrum</name>
    <dbReference type="NCBI Taxonomy" id="562976"/>
    <lineage>
        <taxon>Eukaryota</taxon>
        <taxon>Fungi</taxon>
        <taxon>Fungi incertae sedis</taxon>
        <taxon>Mucoromycota</taxon>
        <taxon>Mucoromycotina</taxon>
        <taxon>Mucoromycetes</taxon>
        <taxon>Mucorales</taxon>
        <taxon>Mucorineae</taxon>
        <taxon>Mucoraceae</taxon>
        <taxon>Helicostylum</taxon>
    </lineage>
</organism>
<dbReference type="EMBL" id="BAABUJ010000010">
    <property type="protein sequence ID" value="GAA5798417.1"/>
    <property type="molecule type" value="Genomic_DNA"/>
</dbReference>
<comment type="caution">
    <text evidence="1">The sequence shown here is derived from an EMBL/GenBank/DDBJ whole genome shotgun (WGS) entry which is preliminary data.</text>
</comment>
<name>A0ABP9XUF5_9FUNG</name>
<accession>A0ABP9XUF5</accession>
<evidence type="ECO:0000313" key="2">
    <source>
        <dbReference type="Proteomes" id="UP001476247"/>
    </source>
</evidence>
<sequence length="140" mass="16456">MSPQRLYALWSGRYIKRLVELREDLPIQKLQFDEDIWNPLYEQLLQLRKLLDISELSSLRILTRNIEDSRESILSTFDESDIGQSSESPNIASPVSTYPPTDNTFDYDDLDTISIFLCSLYYKKVTYNSKIAILLYRRGY</sequence>
<protein>
    <submittedName>
        <fullName evidence="1">Uncharacterized protein</fullName>
    </submittedName>
</protein>
<keyword evidence="2" id="KW-1185">Reference proteome</keyword>
<dbReference type="Proteomes" id="UP001476247">
    <property type="component" value="Unassembled WGS sequence"/>
</dbReference>
<proteinExistence type="predicted"/>